<name>A0A420J5J0_9PEZI</name>
<dbReference type="Proteomes" id="UP000285405">
    <property type="component" value="Unassembled WGS sequence"/>
</dbReference>
<dbReference type="Gene3D" id="4.10.60.10">
    <property type="entry name" value="Zinc finger, CCHC-type"/>
    <property type="match status" value="1"/>
</dbReference>
<organism evidence="2 3">
    <name type="scientific">Golovinomyces cichoracearum</name>
    <dbReference type="NCBI Taxonomy" id="62708"/>
    <lineage>
        <taxon>Eukaryota</taxon>
        <taxon>Fungi</taxon>
        <taxon>Dikarya</taxon>
        <taxon>Ascomycota</taxon>
        <taxon>Pezizomycotina</taxon>
        <taxon>Leotiomycetes</taxon>
        <taxon>Erysiphales</taxon>
        <taxon>Erysiphaceae</taxon>
        <taxon>Golovinomyces</taxon>
    </lineage>
</organism>
<evidence type="ECO:0000313" key="2">
    <source>
        <dbReference type="EMBL" id="RKF82023.1"/>
    </source>
</evidence>
<protein>
    <recommendedName>
        <fullName evidence="1">CCHC-type domain-containing protein</fullName>
    </recommendedName>
</protein>
<feature type="non-terminal residue" evidence="2">
    <location>
        <position position="1"/>
    </location>
</feature>
<dbReference type="AlphaFoldDB" id="A0A420J5J0"/>
<sequence length="133" mass="15218">FNNTDPILIVNAATEDTICYNCGIKGHFATDSKQKSKQNQYNQSNQIVLGTFEGHMKNYKTNPSFTKFKSKSKKSIKFFFKNNKTKKICSHAVTVEDPDNEKSVDINLPHEYQSDAVSDYEDVEYETVSEDDE</sequence>
<comment type="caution">
    <text evidence="2">The sequence shown here is derived from an EMBL/GenBank/DDBJ whole genome shotgun (WGS) entry which is preliminary data.</text>
</comment>
<evidence type="ECO:0000259" key="1">
    <source>
        <dbReference type="Pfam" id="PF00098"/>
    </source>
</evidence>
<feature type="domain" description="CCHC-type" evidence="1">
    <location>
        <begin position="19"/>
        <end position="31"/>
    </location>
</feature>
<dbReference type="GO" id="GO:0008270">
    <property type="term" value="F:zinc ion binding"/>
    <property type="evidence" value="ECO:0007669"/>
    <property type="project" value="InterPro"/>
</dbReference>
<dbReference type="EMBL" id="MCBR01001905">
    <property type="protein sequence ID" value="RKF82023.1"/>
    <property type="molecule type" value="Genomic_DNA"/>
</dbReference>
<reference evidence="2 3" key="1">
    <citation type="journal article" date="2018" name="BMC Genomics">
        <title>Comparative genome analyses reveal sequence features reflecting distinct modes of host-adaptation between dicot and monocot powdery mildew.</title>
        <authorList>
            <person name="Wu Y."/>
            <person name="Ma X."/>
            <person name="Pan Z."/>
            <person name="Kale S.D."/>
            <person name="Song Y."/>
            <person name="King H."/>
            <person name="Zhang Q."/>
            <person name="Presley C."/>
            <person name="Deng X."/>
            <person name="Wei C.I."/>
            <person name="Xiao S."/>
        </authorList>
    </citation>
    <scope>NUCLEOTIDE SEQUENCE [LARGE SCALE GENOMIC DNA]</scope>
    <source>
        <strain evidence="2">UCSC1</strain>
    </source>
</reference>
<dbReference type="GO" id="GO:0003676">
    <property type="term" value="F:nucleic acid binding"/>
    <property type="evidence" value="ECO:0007669"/>
    <property type="project" value="InterPro"/>
</dbReference>
<gene>
    <name evidence="2" type="ORF">GcC1_019030</name>
</gene>
<proteinExistence type="predicted"/>
<dbReference type="InterPro" id="IPR001878">
    <property type="entry name" value="Znf_CCHC"/>
</dbReference>
<dbReference type="Pfam" id="PF00098">
    <property type="entry name" value="zf-CCHC"/>
    <property type="match status" value="1"/>
</dbReference>
<evidence type="ECO:0000313" key="3">
    <source>
        <dbReference type="Proteomes" id="UP000285405"/>
    </source>
</evidence>
<accession>A0A420J5J0</accession>